<sequence length="434" mass="49370">MKKYSAFLALSLFTFTVGLAQKKPQRVITTDIDNFWVAYDSMRTTQDSLKQLRYLQTLYLDKGTPGLKALMEVRDYQPAEWVHAVRQYPKFWNSLRPRTQLAKSGAQGLEPHLKKLQQLYPPLRPASIYFAIGVFRTSGTTKDNMVLIGAELVTGNSQVDLSELPQNLQTFLSRYYQSDPFKNIIPLNVHEYVHTQQKGLGSNLLGRALMEGACDFIAELITGKQMPLPYMAYGTAHEAEVKERFQVDMFAPSLGHWFYNQQAPTPDLGYFMGYAICKAYYQQAQNKKQAIKEIIELEYDSEPAVEAFLVQSKYYPTPLNKPRLLQAYDAKRPVITRIVPITGPDSLIDASVTELRVEFSAEMARYTATDYGQGGKEQFPVTAQPGYTPDKRAYVYKVALQPGRAYSFKMNGGGFQTTDGYPLKSYEIRFRTKK</sequence>
<keyword evidence="1" id="KW-0732">Signal</keyword>
<dbReference type="RefSeq" id="WP_182512618.1">
    <property type="nucleotide sequence ID" value="NZ_JACJIQ010000005.1"/>
</dbReference>
<organism evidence="2 3">
    <name type="scientific">Rufibacter quisquiliarum</name>
    <dbReference type="NCBI Taxonomy" id="1549639"/>
    <lineage>
        <taxon>Bacteria</taxon>
        <taxon>Pseudomonadati</taxon>
        <taxon>Bacteroidota</taxon>
        <taxon>Cytophagia</taxon>
        <taxon>Cytophagales</taxon>
        <taxon>Hymenobacteraceae</taxon>
        <taxon>Rufibacter</taxon>
    </lineage>
</organism>
<comment type="caution">
    <text evidence="2">The sequence shown here is derived from an EMBL/GenBank/DDBJ whole genome shotgun (WGS) entry which is preliminary data.</text>
</comment>
<evidence type="ECO:0000313" key="3">
    <source>
        <dbReference type="Proteomes" id="UP000563094"/>
    </source>
</evidence>
<accession>A0A839GH53</accession>
<protein>
    <recommendedName>
        <fullName evidence="4">DUF2268 domain-containing protein</fullName>
    </recommendedName>
</protein>
<dbReference type="EMBL" id="JACJIQ010000005">
    <property type="protein sequence ID" value="MBA9076943.1"/>
    <property type="molecule type" value="Genomic_DNA"/>
</dbReference>
<feature type="signal peptide" evidence="1">
    <location>
        <begin position="1"/>
        <end position="20"/>
    </location>
</feature>
<dbReference type="AlphaFoldDB" id="A0A839GH53"/>
<keyword evidence="3" id="KW-1185">Reference proteome</keyword>
<reference evidence="2 3" key="1">
    <citation type="submission" date="2020-08" db="EMBL/GenBank/DDBJ databases">
        <title>Genomic Encyclopedia of Type Strains, Phase IV (KMG-IV): sequencing the most valuable type-strain genomes for metagenomic binning, comparative biology and taxonomic classification.</title>
        <authorList>
            <person name="Goeker M."/>
        </authorList>
    </citation>
    <scope>NUCLEOTIDE SEQUENCE [LARGE SCALE GENOMIC DNA]</scope>
    <source>
        <strain evidence="2 3">DSM 29854</strain>
    </source>
</reference>
<dbReference type="Proteomes" id="UP000563094">
    <property type="component" value="Unassembled WGS sequence"/>
</dbReference>
<evidence type="ECO:0008006" key="4">
    <source>
        <dbReference type="Google" id="ProtNLM"/>
    </source>
</evidence>
<name>A0A839GH53_9BACT</name>
<gene>
    <name evidence="2" type="ORF">FHS90_001651</name>
</gene>
<evidence type="ECO:0000313" key="2">
    <source>
        <dbReference type="EMBL" id="MBA9076943.1"/>
    </source>
</evidence>
<evidence type="ECO:0000256" key="1">
    <source>
        <dbReference type="SAM" id="SignalP"/>
    </source>
</evidence>
<feature type="chain" id="PRO_5033063257" description="DUF2268 domain-containing protein" evidence="1">
    <location>
        <begin position="21"/>
        <end position="434"/>
    </location>
</feature>
<proteinExistence type="predicted"/>